<evidence type="ECO:0000313" key="7">
    <source>
        <dbReference type="EMBL" id="PZD70294.1"/>
    </source>
</evidence>
<dbReference type="InterPro" id="IPR036852">
    <property type="entry name" value="Peptidase_S8/S53_dom_sf"/>
</dbReference>
<feature type="domain" description="Peptidase S8/S53" evidence="6">
    <location>
        <begin position="163"/>
        <end position="401"/>
    </location>
</feature>
<dbReference type="OrthoDB" id="500593at2"/>
<evidence type="ECO:0000313" key="8">
    <source>
        <dbReference type="Proteomes" id="UP000248857"/>
    </source>
</evidence>
<name>A0A2W1JJ57_9CYAN</name>
<dbReference type="GO" id="GO:0006508">
    <property type="term" value="P:proteolysis"/>
    <property type="evidence" value="ECO:0007669"/>
    <property type="project" value="UniProtKB-KW"/>
</dbReference>
<keyword evidence="2 7" id="KW-0645">Protease</keyword>
<keyword evidence="4" id="KW-0720">Serine protease</keyword>
<dbReference type="PANTHER" id="PTHR43806">
    <property type="entry name" value="PEPTIDASE S8"/>
    <property type="match status" value="1"/>
</dbReference>
<dbReference type="EMBL" id="PQWO01000045">
    <property type="protein sequence ID" value="PZD70294.1"/>
    <property type="molecule type" value="Genomic_DNA"/>
</dbReference>
<evidence type="ECO:0000256" key="5">
    <source>
        <dbReference type="PROSITE-ProRule" id="PRU01240"/>
    </source>
</evidence>
<comment type="caution">
    <text evidence="5">Lacks conserved residue(s) required for the propagation of feature annotation.</text>
</comment>
<gene>
    <name evidence="7" type="primary">epr_2</name>
    <name evidence="7" type="ORF">C1752_14381</name>
</gene>
<evidence type="ECO:0000256" key="3">
    <source>
        <dbReference type="ARBA" id="ARBA00022801"/>
    </source>
</evidence>
<keyword evidence="8" id="KW-1185">Reference proteome</keyword>
<evidence type="ECO:0000256" key="1">
    <source>
        <dbReference type="ARBA" id="ARBA00011073"/>
    </source>
</evidence>
<dbReference type="Proteomes" id="UP000248857">
    <property type="component" value="Unassembled WGS sequence"/>
</dbReference>
<comment type="similarity">
    <text evidence="1 5">Belongs to the peptidase S8 family.</text>
</comment>
<evidence type="ECO:0000256" key="2">
    <source>
        <dbReference type="ARBA" id="ARBA00022670"/>
    </source>
</evidence>
<dbReference type="SUPFAM" id="SSF52743">
    <property type="entry name" value="Subtilisin-like"/>
    <property type="match status" value="1"/>
</dbReference>
<reference evidence="7 8" key="1">
    <citation type="journal article" date="2018" name="Sci. Rep.">
        <title>A novel species of the marine cyanobacterium Acaryochloris with a unique pigment content and lifestyle.</title>
        <authorList>
            <person name="Partensky F."/>
            <person name="Six C."/>
            <person name="Ratin M."/>
            <person name="Garczarek L."/>
            <person name="Vaulot D."/>
            <person name="Probert I."/>
            <person name="Calteau A."/>
            <person name="Gourvil P."/>
            <person name="Marie D."/>
            <person name="Grebert T."/>
            <person name="Bouchier C."/>
            <person name="Le Panse S."/>
            <person name="Gachenot M."/>
            <person name="Rodriguez F."/>
            <person name="Garrido J.L."/>
        </authorList>
    </citation>
    <scope>NUCLEOTIDE SEQUENCE [LARGE SCALE GENOMIC DNA]</scope>
    <source>
        <strain evidence="7 8">RCC1774</strain>
    </source>
</reference>
<dbReference type="PANTHER" id="PTHR43806:SF11">
    <property type="entry name" value="CEREVISIN-RELATED"/>
    <property type="match status" value="1"/>
</dbReference>
<dbReference type="InterPro" id="IPR000209">
    <property type="entry name" value="Peptidase_S8/S53_dom"/>
</dbReference>
<evidence type="ECO:0000259" key="6">
    <source>
        <dbReference type="Pfam" id="PF00082"/>
    </source>
</evidence>
<dbReference type="GO" id="GO:0004252">
    <property type="term" value="F:serine-type endopeptidase activity"/>
    <property type="evidence" value="ECO:0007669"/>
    <property type="project" value="InterPro"/>
</dbReference>
<protein>
    <submittedName>
        <fullName evidence="7">Minor extracellular protease Epr</fullName>
        <ecNumber evidence="7">3.4.21.-</ecNumber>
    </submittedName>
</protein>
<dbReference type="EC" id="3.4.21.-" evidence="7"/>
<organism evidence="7 8">
    <name type="scientific">Acaryochloris thomasi RCC1774</name>
    <dbReference type="NCBI Taxonomy" id="1764569"/>
    <lineage>
        <taxon>Bacteria</taxon>
        <taxon>Bacillati</taxon>
        <taxon>Cyanobacteriota</taxon>
        <taxon>Cyanophyceae</taxon>
        <taxon>Acaryochloridales</taxon>
        <taxon>Acaryochloridaceae</taxon>
        <taxon>Acaryochloris</taxon>
        <taxon>Acaryochloris thomasi</taxon>
    </lineage>
</organism>
<evidence type="ECO:0000256" key="4">
    <source>
        <dbReference type="ARBA" id="ARBA00022825"/>
    </source>
</evidence>
<dbReference type="PROSITE" id="PS51892">
    <property type="entry name" value="SUBTILASE"/>
    <property type="match status" value="1"/>
</dbReference>
<dbReference type="InterPro" id="IPR050131">
    <property type="entry name" value="Peptidase_S8_subtilisin-like"/>
</dbReference>
<proteinExistence type="inferred from homology"/>
<dbReference type="Pfam" id="PF00082">
    <property type="entry name" value="Peptidase_S8"/>
    <property type="match status" value="1"/>
</dbReference>
<comment type="caution">
    <text evidence="7">The sequence shown here is derived from an EMBL/GenBank/DDBJ whole genome shotgun (WGS) entry which is preliminary data.</text>
</comment>
<dbReference type="CDD" id="cd00306">
    <property type="entry name" value="Peptidases_S8_S53"/>
    <property type="match status" value="1"/>
</dbReference>
<sequence>MPNMKATIAQQCAPVFEGFAIETSTSSKPQDVQQLIYKHFKIEFTVQAYGHQSTNFDLIAEEFNPTVREAWEMAYDMDELSEIACVEPLFAAVVEGRPDWIEDIELPNEEDSEDFTREYRSVLGTGSDEHLPESQDLEWALKEMRVFQAWERFFPGHIQKPPGQKIIIGHPDTGYRQHPEIKDNLLIEQGYDFIDGETHSDPLDELEEPFGVIIPNPGHGTSAASVIVSPRGGADCLFVTGVAPGAALIPYRTTYSVVLWPQSVLNLARSIERAVKDQADVISVSMGAVQSSGRLRQAVREAQSQGVIVLGAAGNYIPWVAPPASIDEVISVAASNAKQEIWQGSISRIGEVDVSAPGESVWRARAIKNDQGQVKFPVERGSGTTFSVALTAGVAALWLDYHGGRQALAQRLGGSDNLAKIPTLFKKILKANCRKIDNWDTRRGGVGIVNAEDTLSARLEEYIDDVAMPDTSMQEVGFRNSEALRELRELFGQSPSFTDESKPKTLSDTLDSQLSELLNVSPEELPNTLSKFGQELAFRFSTNPDSYKAFAKTLTSNGEVILNSETSMTNLDGIKECRSSLLSKDMSRQLTKQMSKQVF</sequence>
<accession>A0A2W1JJ57</accession>
<keyword evidence="3 7" id="KW-0378">Hydrolase</keyword>
<dbReference type="Gene3D" id="3.40.50.200">
    <property type="entry name" value="Peptidase S8/S53 domain"/>
    <property type="match status" value="1"/>
</dbReference>
<dbReference type="AlphaFoldDB" id="A0A2W1JJ57"/>